<dbReference type="PROSITE" id="PS51781">
    <property type="entry name" value="SH3B"/>
    <property type="match status" value="5"/>
</dbReference>
<organism evidence="6 7">
    <name type="scientific">Robertmurraya mangrovi</name>
    <dbReference type="NCBI Taxonomy" id="3098077"/>
    <lineage>
        <taxon>Bacteria</taxon>
        <taxon>Bacillati</taxon>
        <taxon>Bacillota</taxon>
        <taxon>Bacilli</taxon>
        <taxon>Bacillales</taxon>
        <taxon>Bacillaceae</taxon>
        <taxon>Robertmurraya</taxon>
    </lineage>
</organism>
<dbReference type="PANTHER" id="PTHR34408:SF1">
    <property type="entry name" value="GLYCOSYL HYDROLASE FAMILY 19 DOMAIN-CONTAINING PROTEIN HI_1415"/>
    <property type="match status" value="1"/>
</dbReference>
<protein>
    <submittedName>
        <fullName evidence="6">SH3 domain-containing protein</fullName>
    </submittedName>
</protein>
<dbReference type="InterPro" id="IPR003646">
    <property type="entry name" value="SH3-like_bac-type"/>
</dbReference>
<proteinExistence type="predicted"/>
<evidence type="ECO:0000256" key="4">
    <source>
        <dbReference type="SAM" id="SignalP"/>
    </source>
</evidence>
<reference evidence="6 7" key="1">
    <citation type="submission" date="2023-11" db="EMBL/GenBank/DDBJ databases">
        <title>Bacillus jintuensis, isolated from a mudflat on the Beibu Gulf coast.</title>
        <authorList>
            <person name="Li M."/>
        </authorList>
    </citation>
    <scope>NUCLEOTIDE SEQUENCE [LARGE SCALE GENOMIC DNA]</scope>
    <source>
        <strain evidence="6 7">31A1R</strain>
        <plasmid evidence="6">unnamed</plasmid>
    </source>
</reference>
<keyword evidence="6" id="KW-0614">Plasmid</keyword>
<feature type="domain" description="SH3b" evidence="5">
    <location>
        <begin position="337"/>
        <end position="401"/>
    </location>
</feature>
<keyword evidence="1" id="KW-0378">Hydrolase</keyword>
<dbReference type="Pfam" id="PF08239">
    <property type="entry name" value="SH3_3"/>
    <property type="match status" value="5"/>
</dbReference>
<evidence type="ECO:0000313" key="6">
    <source>
        <dbReference type="EMBL" id="MDZ5470857.1"/>
    </source>
</evidence>
<evidence type="ECO:0000313" key="7">
    <source>
        <dbReference type="Proteomes" id="UP001290455"/>
    </source>
</evidence>
<dbReference type="Pfam" id="PF01520">
    <property type="entry name" value="Amidase_3"/>
    <property type="match status" value="1"/>
</dbReference>
<dbReference type="CDD" id="cd02696">
    <property type="entry name" value="MurNAc-LAA"/>
    <property type="match status" value="1"/>
</dbReference>
<feature type="compositionally biased region" description="Low complexity" evidence="3">
    <location>
        <begin position="169"/>
        <end position="182"/>
    </location>
</feature>
<dbReference type="Proteomes" id="UP001290455">
    <property type="component" value="Unassembled WGS sequence"/>
</dbReference>
<feature type="signal peptide" evidence="4">
    <location>
        <begin position="1"/>
        <end position="28"/>
    </location>
</feature>
<evidence type="ECO:0000259" key="5">
    <source>
        <dbReference type="PROSITE" id="PS51781"/>
    </source>
</evidence>
<dbReference type="Gene3D" id="2.30.30.40">
    <property type="entry name" value="SH3 Domains"/>
    <property type="match status" value="5"/>
</dbReference>
<dbReference type="InterPro" id="IPR052354">
    <property type="entry name" value="Cell_Wall_Dynamics_Protein"/>
</dbReference>
<dbReference type="SMART" id="SM00287">
    <property type="entry name" value="SH3b"/>
    <property type="match status" value="5"/>
</dbReference>
<evidence type="ECO:0000256" key="3">
    <source>
        <dbReference type="SAM" id="MobiDB-lite"/>
    </source>
</evidence>
<feature type="domain" description="SH3b" evidence="5">
    <location>
        <begin position="264"/>
        <end position="327"/>
    </location>
</feature>
<comment type="caution">
    <text evidence="6">The sequence shown here is derived from an EMBL/GenBank/DDBJ whole genome shotgun (WGS) entry which is preliminary data.</text>
</comment>
<dbReference type="InterPro" id="IPR017293">
    <property type="entry name" value="N-acetylmuramoyl-L-ala_amidase"/>
</dbReference>
<evidence type="ECO:0000256" key="2">
    <source>
        <dbReference type="ARBA" id="ARBA00023316"/>
    </source>
</evidence>
<feature type="region of interest" description="Disordered" evidence="3">
    <location>
        <begin position="166"/>
        <end position="186"/>
    </location>
</feature>
<keyword evidence="7" id="KW-1185">Reference proteome</keyword>
<dbReference type="InterPro" id="IPR002508">
    <property type="entry name" value="MurNAc-LAA_cat"/>
</dbReference>
<evidence type="ECO:0000256" key="1">
    <source>
        <dbReference type="ARBA" id="ARBA00022801"/>
    </source>
</evidence>
<dbReference type="RefSeq" id="WP_322445397.1">
    <property type="nucleotide sequence ID" value="NZ_JAXOFX010000002.1"/>
</dbReference>
<feature type="chain" id="PRO_5045765049" evidence="4">
    <location>
        <begin position="29"/>
        <end position="597"/>
    </location>
</feature>
<dbReference type="Gene3D" id="3.40.630.40">
    <property type="entry name" value="Zn-dependent exopeptidases"/>
    <property type="match status" value="1"/>
</dbReference>
<sequence length="597" mass="65260">MFQRKQLLVLLCLILGLSMIGFPTSTHAVSGTVAISSDLINVREGPGLSYKVVSKVKKGDQLKLLKEEGDWLYVQVSPGKTGWVANWLVTKTVAPTFTSGNSTNATVSTSGLRLRSGPGTSYNVVTTLTTGEQVTVIQTNGDWVKVDTKNGQGWVAKEFLTIETSAQPSTKKNGTSTTKKGTILTDSLNVRSTPSTQGSIVGKLNKGDTIQIISTQTQWIEIQYQGNKAWISGEYVQIESGDSNKINNPIQEETTQPKKKNPSGIYGTVTANKINVRQSGSLNAKVIGTVSKGQSFKIVEEINSWAKVEIKSGTYGWIASWYLDKAYPKSSSSKDQIQKSTITILHDGTNIRTGPNTNTIISKIASSGETFPVVSLKDQWYEIKLENGKSGYVAGWIVSVNGPAPQVEKPGASSYLKNKTIVIDPGHGGRDNGTTGVKGTIEKSLTLQTATLLYEKLKGTGAKVILTRNSDSYLSLNSRVNMSNYHNADAFISIHYDSIGDSSVKGMTSYYYHSYQKSLATHIHNQTVSQVKLNNRNVRFGDYYVLRENSRSSVLLELGYLSNPSEESLVISSQYQERAAEGIYQGLVTYFKEWNNN</sequence>
<feature type="domain" description="SH3b" evidence="5">
    <location>
        <begin position="30"/>
        <end position="92"/>
    </location>
</feature>
<name>A0ABU5IUN2_9BACI</name>
<dbReference type="PIRSF" id="PIRSF037846">
    <property type="entry name" value="Autolysin_YrvJ_prd"/>
    <property type="match status" value="1"/>
</dbReference>
<keyword evidence="2" id="KW-0961">Cell wall biogenesis/degradation</keyword>
<dbReference type="SUPFAM" id="SSF53187">
    <property type="entry name" value="Zn-dependent exopeptidases"/>
    <property type="match status" value="1"/>
</dbReference>
<keyword evidence="4" id="KW-0732">Signal</keyword>
<dbReference type="PANTHER" id="PTHR34408">
    <property type="entry name" value="FAMILY PROTEIN, PUTATIVE-RELATED"/>
    <property type="match status" value="1"/>
</dbReference>
<accession>A0ABU5IUN2</accession>
<feature type="domain" description="SH3b" evidence="5">
    <location>
        <begin position="176"/>
        <end position="240"/>
    </location>
</feature>
<geneLocation type="plasmid" evidence="6">
    <name>unnamed</name>
</geneLocation>
<dbReference type="SMART" id="SM00646">
    <property type="entry name" value="Ami_3"/>
    <property type="match status" value="1"/>
</dbReference>
<feature type="domain" description="SH3b" evidence="5">
    <location>
        <begin position="102"/>
        <end position="164"/>
    </location>
</feature>
<gene>
    <name evidence="6" type="ORF">SM124_03730</name>
</gene>
<dbReference type="EMBL" id="JAXOFX010000002">
    <property type="protein sequence ID" value="MDZ5470857.1"/>
    <property type="molecule type" value="Genomic_DNA"/>
</dbReference>